<proteinExistence type="predicted"/>
<evidence type="ECO:0000256" key="1">
    <source>
        <dbReference type="SAM" id="MobiDB-lite"/>
    </source>
</evidence>
<dbReference type="Ensembl" id="ENSMODT00000071067.1">
    <property type="protein sequence ID" value="ENSMODP00000052781.1"/>
    <property type="gene ID" value="ENSMODG00000019525.4"/>
</dbReference>
<evidence type="ECO:0000313" key="2">
    <source>
        <dbReference type="Ensembl" id="ENSMODP00000052781.1"/>
    </source>
</evidence>
<dbReference type="InterPro" id="IPR040415">
    <property type="entry name" value="SETD9"/>
</dbReference>
<reference evidence="2" key="3">
    <citation type="submission" date="2025-09" db="UniProtKB">
        <authorList>
            <consortium name="Ensembl"/>
        </authorList>
    </citation>
    <scope>IDENTIFICATION</scope>
</reference>
<feature type="region of interest" description="Disordered" evidence="1">
    <location>
        <begin position="1"/>
        <end position="20"/>
    </location>
</feature>
<organism evidence="2 3">
    <name type="scientific">Monodelphis domestica</name>
    <name type="common">Gray short-tailed opossum</name>
    <dbReference type="NCBI Taxonomy" id="13616"/>
    <lineage>
        <taxon>Eukaryota</taxon>
        <taxon>Metazoa</taxon>
        <taxon>Chordata</taxon>
        <taxon>Craniata</taxon>
        <taxon>Vertebrata</taxon>
        <taxon>Euteleostomi</taxon>
        <taxon>Mammalia</taxon>
        <taxon>Metatheria</taxon>
        <taxon>Didelphimorphia</taxon>
        <taxon>Didelphidae</taxon>
        <taxon>Monodelphis</taxon>
    </lineage>
</organism>
<accession>A0A5F8H086</accession>
<dbReference type="Bgee" id="ENSMODG00000019525">
    <property type="expression patterns" value="Expressed in blood and 21 other cell types or tissues"/>
</dbReference>
<dbReference type="Proteomes" id="UP000002280">
    <property type="component" value="Chromosome 3"/>
</dbReference>
<protein>
    <submittedName>
        <fullName evidence="2">SET domain containing 9</fullName>
    </submittedName>
</protein>
<gene>
    <name evidence="2" type="primary">SETD9</name>
</gene>
<dbReference type="CDD" id="cd10537">
    <property type="entry name" value="SET_SETD9"/>
    <property type="match status" value="1"/>
</dbReference>
<evidence type="ECO:0000313" key="3">
    <source>
        <dbReference type="Proteomes" id="UP000002280"/>
    </source>
</evidence>
<dbReference type="InParanoid" id="A0A5F8H086"/>
<reference evidence="2 3" key="1">
    <citation type="journal article" date="2007" name="Nature">
        <title>Genome of the marsupial Monodelphis domestica reveals innovation in non-coding sequences.</title>
        <authorList>
            <person name="Mikkelsen T.S."/>
            <person name="Wakefield M.J."/>
            <person name="Aken B."/>
            <person name="Amemiya C.T."/>
            <person name="Chang J.L."/>
            <person name="Duke S."/>
            <person name="Garber M."/>
            <person name="Gentles A.J."/>
            <person name="Goodstadt L."/>
            <person name="Heger A."/>
            <person name="Jurka J."/>
            <person name="Kamal M."/>
            <person name="Mauceli E."/>
            <person name="Searle S.M."/>
            <person name="Sharpe T."/>
            <person name="Baker M.L."/>
            <person name="Batzer M.A."/>
            <person name="Benos P.V."/>
            <person name="Belov K."/>
            <person name="Clamp M."/>
            <person name="Cook A."/>
            <person name="Cuff J."/>
            <person name="Das R."/>
            <person name="Davidow L."/>
            <person name="Deakin J.E."/>
            <person name="Fazzari M.J."/>
            <person name="Glass J.L."/>
            <person name="Grabherr M."/>
            <person name="Greally J.M."/>
            <person name="Gu W."/>
            <person name="Hore T.A."/>
            <person name="Huttley G.A."/>
            <person name="Kleber M."/>
            <person name="Jirtle R.L."/>
            <person name="Koina E."/>
            <person name="Lee J.T."/>
            <person name="Mahony S."/>
            <person name="Marra M.A."/>
            <person name="Miller R.D."/>
            <person name="Nicholls R.D."/>
            <person name="Oda M."/>
            <person name="Papenfuss A.T."/>
            <person name="Parra Z.E."/>
            <person name="Pollock D.D."/>
            <person name="Ray D.A."/>
            <person name="Schein J.E."/>
            <person name="Speed T.P."/>
            <person name="Thompson K."/>
            <person name="VandeBerg J.L."/>
            <person name="Wade C.M."/>
            <person name="Walker J.A."/>
            <person name="Waters P.D."/>
            <person name="Webber C."/>
            <person name="Weidman J.R."/>
            <person name="Xie X."/>
            <person name="Zody M.C."/>
            <person name="Baldwin J."/>
            <person name="Abdouelleil A."/>
            <person name="Abdulkadir J."/>
            <person name="Abebe A."/>
            <person name="Abera B."/>
            <person name="Abreu J."/>
            <person name="Acer S.C."/>
            <person name="Aftuck L."/>
            <person name="Alexander A."/>
            <person name="An P."/>
            <person name="Anderson E."/>
            <person name="Anderson S."/>
            <person name="Arachi H."/>
            <person name="Azer M."/>
            <person name="Bachantsang P."/>
            <person name="Barry A."/>
            <person name="Bayul T."/>
            <person name="Berlin A."/>
            <person name="Bessette D."/>
            <person name="Bloom T."/>
            <person name="Bloom T."/>
            <person name="Boguslavskiy L."/>
            <person name="Bonnet C."/>
            <person name="Boukhgalter B."/>
            <person name="Bourzgui I."/>
            <person name="Brown A."/>
            <person name="Cahill P."/>
            <person name="Channer S."/>
            <person name="Cheshatsang Y."/>
            <person name="Chuda L."/>
            <person name="Citroen M."/>
            <person name="Collymore A."/>
            <person name="Cooke P."/>
            <person name="Costello M."/>
            <person name="D'Aco K."/>
            <person name="Daza R."/>
            <person name="De Haan G."/>
            <person name="DeGray S."/>
            <person name="DeMaso C."/>
            <person name="Dhargay N."/>
            <person name="Dooley K."/>
            <person name="Dooley E."/>
            <person name="Doricent M."/>
            <person name="Dorje P."/>
            <person name="Dorjee K."/>
            <person name="Dupes A."/>
            <person name="Elong R."/>
            <person name="Falk J."/>
            <person name="Farina A."/>
            <person name="Faro S."/>
            <person name="Ferguson D."/>
            <person name="Fisher S."/>
            <person name="Foley C.D."/>
            <person name="Franke A."/>
            <person name="Friedrich D."/>
            <person name="Gadbois L."/>
            <person name="Gearin G."/>
            <person name="Gearin C.R."/>
            <person name="Giannoukos G."/>
            <person name="Goode T."/>
            <person name="Graham J."/>
            <person name="Grandbois E."/>
            <person name="Grewal S."/>
            <person name="Gyaltsen K."/>
            <person name="Hafez N."/>
            <person name="Hagos B."/>
            <person name="Hall J."/>
            <person name="Henson C."/>
            <person name="Hollinger A."/>
            <person name="Honan T."/>
            <person name="Huard M.D."/>
            <person name="Hughes L."/>
            <person name="Hurhula B."/>
            <person name="Husby M.E."/>
            <person name="Kamat A."/>
            <person name="Kanga B."/>
            <person name="Kashin S."/>
            <person name="Khazanovich D."/>
            <person name="Kisner P."/>
            <person name="Lance K."/>
            <person name="Lara M."/>
            <person name="Lee W."/>
            <person name="Lennon N."/>
            <person name="Letendre F."/>
            <person name="LeVine R."/>
            <person name="Lipovsky A."/>
            <person name="Liu X."/>
            <person name="Liu J."/>
            <person name="Liu S."/>
            <person name="Lokyitsang T."/>
            <person name="Lokyitsang Y."/>
            <person name="Lubonja R."/>
            <person name="Lui A."/>
            <person name="MacDonald P."/>
            <person name="Magnisalis V."/>
            <person name="Maru K."/>
            <person name="Matthews C."/>
            <person name="McCusker W."/>
            <person name="McDonough S."/>
            <person name="Mehta T."/>
            <person name="Meldrim J."/>
            <person name="Meneus L."/>
            <person name="Mihai O."/>
            <person name="Mihalev A."/>
            <person name="Mihova T."/>
            <person name="Mittelman R."/>
            <person name="Mlenga V."/>
            <person name="Montmayeur A."/>
            <person name="Mulrain L."/>
            <person name="Navidi A."/>
            <person name="Naylor J."/>
            <person name="Negash T."/>
            <person name="Nguyen T."/>
            <person name="Nguyen N."/>
            <person name="Nicol R."/>
            <person name="Norbu C."/>
            <person name="Norbu N."/>
            <person name="Novod N."/>
            <person name="O'Neill B."/>
            <person name="Osman S."/>
            <person name="Markiewicz E."/>
            <person name="Oyono O.L."/>
            <person name="Patti C."/>
            <person name="Phunkhang P."/>
            <person name="Pierre F."/>
            <person name="Priest M."/>
            <person name="Raghuraman S."/>
            <person name="Rege F."/>
            <person name="Reyes R."/>
            <person name="Rise C."/>
            <person name="Rogov P."/>
            <person name="Ross K."/>
            <person name="Ryan E."/>
            <person name="Settipalli S."/>
            <person name="Shea T."/>
            <person name="Sherpa N."/>
            <person name="Shi L."/>
            <person name="Shih D."/>
            <person name="Sparrow T."/>
            <person name="Spaulding J."/>
            <person name="Stalker J."/>
            <person name="Stange-Thomann N."/>
            <person name="Stavropoulos S."/>
            <person name="Stone C."/>
            <person name="Strader C."/>
            <person name="Tesfaye S."/>
            <person name="Thomson T."/>
            <person name="Thoulutsang Y."/>
            <person name="Thoulutsang D."/>
            <person name="Topham K."/>
            <person name="Topping I."/>
            <person name="Tsamla T."/>
            <person name="Vassiliev H."/>
            <person name="Vo A."/>
            <person name="Wangchuk T."/>
            <person name="Wangdi T."/>
            <person name="Weiand M."/>
            <person name="Wilkinson J."/>
            <person name="Wilson A."/>
            <person name="Yadav S."/>
            <person name="Young G."/>
            <person name="Yu Q."/>
            <person name="Zembek L."/>
            <person name="Zhong D."/>
            <person name="Zimmer A."/>
            <person name="Zwirko Z."/>
            <person name="Jaffe D.B."/>
            <person name="Alvarez P."/>
            <person name="Brockman W."/>
            <person name="Butler J."/>
            <person name="Chin C."/>
            <person name="Gnerre S."/>
            <person name="MacCallum I."/>
            <person name="Graves J.A."/>
            <person name="Ponting C.P."/>
            <person name="Breen M."/>
            <person name="Samollow P.B."/>
            <person name="Lander E.S."/>
            <person name="Lindblad-Toh K."/>
        </authorList>
    </citation>
    <scope>NUCLEOTIDE SEQUENCE [LARGE SCALE GENOMIC DNA]</scope>
</reference>
<sequence length="367" mass="41931">MVLGRGKRRRRSQRGGGKRALSGCSMLWHSLLRVLRQRWHRYKYRFVPWIALNLSQNQRTLRYVPDNSKDKIIPDEDVLGALLKVFRALFINDFSRQTDILVLLPEAIKSEYQHSLVSHHPRTEKPVNRIQQQKLCQPGEVLFNTLGFSISRETSSLISAGKGVFVTRGFVPKGTVVSMYPGTVYQQHEPIFFQSIGNPFIFRCLDGMLIDGNDKGISKVVYRSCNGRDQLGPFKMSDCTWLTSEVQNPLAVGQYVNNCSNDKAANVCYQEFDVPELFPMELKQYLPNIMFSRDTRRKGDGLFLVIENWETGKHGFKTCFWSIQGQLLNVSVLGSSLKIINCRESASLHWSGVFSPGSSLCQRNHRF</sequence>
<dbReference type="PANTHER" id="PTHR33524">
    <property type="entry name" value="C5ORF35"/>
    <property type="match status" value="1"/>
</dbReference>
<feature type="compositionally biased region" description="Basic residues" evidence="1">
    <location>
        <begin position="1"/>
        <end position="17"/>
    </location>
</feature>
<name>A0A5F8H086_MONDO</name>
<dbReference type="AlphaFoldDB" id="A0A5F8H086"/>
<reference evidence="2" key="2">
    <citation type="submission" date="2025-08" db="UniProtKB">
        <authorList>
            <consortium name="Ensembl"/>
        </authorList>
    </citation>
    <scope>IDENTIFICATION</scope>
</reference>
<keyword evidence="3" id="KW-1185">Reference proteome</keyword>
<dbReference type="PANTHER" id="PTHR33524:SF2">
    <property type="entry name" value="SET DOMAIN-CONTAINING PROTEIN 9"/>
    <property type="match status" value="1"/>
</dbReference>
<dbReference type="GeneTree" id="ENSGT00390000001437"/>
<dbReference type="FunCoup" id="A0A5F8H086">
    <property type="interactions" value="552"/>
</dbReference>